<evidence type="ECO:0000313" key="4">
    <source>
        <dbReference type="EMBL" id="RZC46318.1"/>
    </source>
</evidence>
<evidence type="ECO:0008006" key="6">
    <source>
        <dbReference type="Google" id="ProtNLM"/>
    </source>
</evidence>
<organism evidence="4 5">
    <name type="scientific">Papaver somniferum</name>
    <name type="common">Opium poppy</name>
    <dbReference type="NCBI Taxonomy" id="3469"/>
    <lineage>
        <taxon>Eukaryota</taxon>
        <taxon>Viridiplantae</taxon>
        <taxon>Streptophyta</taxon>
        <taxon>Embryophyta</taxon>
        <taxon>Tracheophyta</taxon>
        <taxon>Spermatophyta</taxon>
        <taxon>Magnoliopsida</taxon>
        <taxon>Ranunculales</taxon>
        <taxon>Papaveraceae</taxon>
        <taxon>Papaveroideae</taxon>
        <taxon>Papaver</taxon>
    </lineage>
</organism>
<dbReference type="Pfam" id="PF01535">
    <property type="entry name" value="PPR"/>
    <property type="match status" value="2"/>
</dbReference>
<dbReference type="AlphaFoldDB" id="A0A4Y7IFS7"/>
<feature type="repeat" description="PPR" evidence="3">
    <location>
        <begin position="187"/>
        <end position="221"/>
    </location>
</feature>
<dbReference type="InterPro" id="IPR044179">
    <property type="entry name" value="PPR5-like"/>
</dbReference>
<sequence>MIFEVKVDDGENMVGAQSLKTNIKAAIEKITKLFTEKDPSASYRFDEEPNFIFDVSKLRDKLLENASDLVKIEGILDSSYLLPRHGSSAFIELLNQLRSRPQLALQLFMEAASMGRRTASTYNALMSAYLYNGLDWKCRKLFIEMKKEVVPTIVTYNILTSLYGRLCLVPYMERIFLEIKEANLSPNITTYNNLSSGYVTAWQFDKMEWMYAFMEQGPVKPDIKTHLYMLRGYAHWKKVDKMESIYELVKDHVNEKDVVLVRTMIAAYCDSSDPDRVGKIEALMKIIPEEDYRAWLHVKLINVYAQENLIERMQSYINDGFNRNTRVVTKNVMLAIIATFFRCNAVEELAKFVKQAESARWRICRSLYHCKMVMYSSQNRLEEMEKVLEEMEQSNIDPSKKTFLIMYRAYTDYGQRTKVEQVVGAMFKHGFEIPGDVFSS</sequence>
<evidence type="ECO:0000313" key="5">
    <source>
        <dbReference type="Proteomes" id="UP000316621"/>
    </source>
</evidence>
<dbReference type="PROSITE" id="PS51375">
    <property type="entry name" value="PPR"/>
    <property type="match status" value="2"/>
</dbReference>
<accession>A0A4Y7IFS7</accession>
<dbReference type="InterPro" id="IPR011990">
    <property type="entry name" value="TPR-like_helical_dom_sf"/>
</dbReference>
<comment type="similarity">
    <text evidence="1">Belongs to the PPR family. P subfamily.</text>
</comment>
<dbReference type="OMA" id="RPKQELM"/>
<dbReference type="Gramene" id="RZC46318">
    <property type="protein sequence ID" value="RZC46318"/>
    <property type="gene ID" value="C5167_039260"/>
</dbReference>
<evidence type="ECO:0000256" key="1">
    <source>
        <dbReference type="ARBA" id="ARBA00007626"/>
    </source>
</evidence>
<dbReference type="PANTHER" id="PTHR47874">
    <property type="entry name" value="EXPRESSED PROTEIN"/>
    <property type="match status" value="1"/>
</dbReference>
<protein>
    <recommendedName>
        <fullName evidence="6">Pentacotripeptide-repeat region of PRORP domain-containing protein</fullName>
    </recommendedName>
</protein>
<evidence type="ECO:0000256" key="3">
    <source>
        <dbReference type="PROSITE-ProRule" id="PRU00708"/>
    </source>
</evidence>
<proteinExistence type="inferred from homology"/>
<dbReference type="Pfam" id="PF13812">
    <property type="entry name" value="PPR_3"/>
    <property type="match status" value="1"/>
</dbReference>
<evidence type="ECO:0000256" key="2">
    <source>
        <dbReference type="ARBA" id="ARBA00022737"/>
    </source>
</evidence>
<dbReference type="InterPro" id="IPR002885">
    <property type="entry name" value="PPR_rpt"/>
</dbReference>
<reference evidence="4 5" key="1">
    <citation type="journal article" date="2018" name="Science">
        <title>The opium poppy genome and morphinan production.</title>
        <authorList>
            <person name="Guo L."/>
            <person name="Winzer T."/>
            <person name="Yang X."/>
            <person name="Li Y."/>
            <person name="Ning Z."/>
            <person name="He Z."/>
            <person name="Teodor R."/>
            <person name="Lu Y."/>
            <person name="Bowser T.A."/>
            <person name="Graham I.A."/>
            <person name="Ye K."/>
        </authorList>
    </citation>
    <scope>NUCLEOTIDE SEQUENCE [LARGE SCALE GENOMIC DNA]</scope>
    <source>
        <strain evidence="5">cv. HN1</strain>
        <tissue evidence="4">Leaves</tissue>
    </source>
</reference>
<dbReference type="PANTHER" id="PTHR47874:SF1">
    <property type="entry name" value="OS05G0407900 PROTEIN"/>
    <property type="match status" value="1"/>
</dbReference>
<gene>
    <name evidence="4" type="ORF">C5167_039260</name>
</gene>
<dbReference type="Gene3D" id="1.25.40.10">
    <property type="entry name" value="Tetratricopeptide repeat domain"/>
    <property type="match status" value="3"/>
</dbReference>
<dbReference type="EMBL" id="CM010715">
    <property type="protein sequence ID" value="RZC46318.1"/>
    <property type="molecule type" value="Genomic_DNA"/>
</dbReference>
<dbReference type="Proteomes" id="UP000316621">
    <property type="component" value="Chromosome 1"/>
</dbReference>
<dbReference type="GO" id="GO:0003729">
    <property type="term" value="F:mRNA binding"/>
    <property type="evidence" value="ECO:0007669"/>
    <property type="project" value="InterPro"/>
</dbReference>
<keyword evidence="2" id="KW-0677">Repeat</keyword>
<keyword evidence="5" id="KW-1185">Reference proteome</keyword>
<name>A0A4Y7IFS7_PAPSO</name>
<feature type="repeat" description="PPR" evidence="3">
    <location>
        <begin position="364"/>
        <end position="398"/>
    </location>
</feature>